<dbReference type="Pfam" id="PF00528">
    <property type="entry name" value="BPD_transp_1"/>
    <property type="match status" value="1"/>
</dbReference>
<evidence type="ECO:0000256" key="8">
    <source>
        <dbReference type="ARBA" id="ARBA00023136"/>
    </source>
</evidence>
<evidence type="ECO:0000256" key="3">
    <source>
        <dbReference type="ARBA" id="ARBA00022448"/>
    </source>
</evidence>
<keyword evidence="12" id="KW-1185">Reference proteome</keyword>
<protein>
    <submittedName>
        <fullName evidence="11">Amino acid ABC transporter membrane protein 1, PAAT family (TC 3.A.1.3.-)</fullName>
    </submittedName>
</protein>
<feature type="transmembrane region" description="Helical" evidence="9">
    <location>
        <begin position="201"/>
        <end position="225"/>
    </location>
</feature>
<evidence type="ECO:0000256" key="9">
    <source>
        <dbReference type="RuleBase" id="RU363032"/>
    </source>
</evidence>
<keyword evidence="7 9" id="KW-1133">Transmembrane helix</keyword>
<dbReference type="PROSITE" id="PS50928">
    <property type="entry name" value="ABC_TM1"/>
    <property type="match status" value="1"/>
</dbReference>
<dbReference type="CDD" id="cd06261">
    <property type="entry name" value="TM_PBP2"/>
    <property type="match status" value="1"/>
</dbReference>
<organism evidence="11 12">
    <name type="scientific">Kaistia soli DSM 19436</name>
    <dbReference type="NCBI Taxonomy" id="1122133"/>
    <lineage>
        <taxon>Bacteria</taxon>
        <taxon>Pseudomonadati</taxon>
        <taxon>Pseudomonadota</taxon>
        <taxon>Alphaproteobacteria</taxon>
        <taxon>Hyphomicrobiales</taxon>
        <taxon>Kaistiaceae</taxon>
        <taxon>Kaistia</taxon>
    </lineage>
</organism>
<dbReference type="STRING" id="1122133.SAMN02745157_3407"/>
<keyword evidence="4" id="KW-1003">Cell membrane</keyword>
<evidence type="ECO:0000313" key="12">
    <source>
        <dbReference type="Proteomes" id="UP000184485"/>
    </source>
</evidence>
<keyword evidence="8 9" id="KW-0472">Membrane</keyword>
<dbReference type="GO" id="GO:0043190">
    <property type="term" value="C:ATP-binding cassette (ABC) transporter complex"/>
    <property type="evidence" value="ECO:0007669"/>
    <property type="project" value="InterPro"/>
</dbReference>
<dbReference type="AlphaFoldDB" id="A0A1M5GH92"/>
<feature type="domain" description="ABC transmembrane type-1" evidence="10">
    <location>
        <begin position="22"/>
        <end position="222"/>
    </location>
</feature>
<accession>A0A1M5GH92</accession>
<reference evidence="11 12" key="1">
    <citation type="submission" date="2016-11" db="EMBL/GenBank/DDBJ databases">
        <authorList>
            <person name="Jaros S."/>
            <person name="Januszkiewicz K."/>
            <person name="Wedrychowicz H."/>
        </authorList>
    </citation>
    <scope>NUCLEOTIDE SEQUENCE [LARGE SCALE GENOMIC DNA]</scope>
    <source>
        <strain evidence="11 12">DSM 19436</strain>
    </source>
</reference>
<keyword evidence="3 9" id="KW-0813">Transport</keyword>
<evidence type="ECO:0000313" key="11">
    <source>
        <dbReference type="EMBL" id="SHG03083.1"/>
    </source>
</evidence>
<comment type="subcellular location">
    <subcellularLocation>
        <location evidence="1">Cell inner membrane</location>
        <topology evidence="1">Multi-pass membrane protein</topology>
    </subcellularLocation>
    <subcellularLocation>
        <location evidence="9">Cell membrane</location>
        <topology evidence="9">Multi-pass membrane protein</topology>
    </subcellularLocation>
</comment>
<dbReference type="SUPFAM" id="SSF161098">
    <property type="entry name" value="MetI-like"/>
    <property type="match status" value="1"/>
</dbReference>
<evidence type="ECO:0000256" key="6">
    <source>
        <dbReference type="ARBA" id="ARBA00022692"/>
    </source>
</evidence>
<name>A0A1M5GH92_9HYPH</name>
<feature type="transmembrane region" description="Helical" evidence="9">
    <location>
        <begin position="20"/>
        <end position="44"/>
    </location>
</feature>
<dbReference type="OrthoDB" id="9815029at2"/>
<evidence type="ECO:0000256" key="2">
    <source>
        <dbReference type="ARBA" id="ARBA00010072"/>
    </source>
</evidence>
<dbReference type="PANTHER" id="PTHR30133">
    <property type="entry name" value="CATIONIC AMINO ACID TRANSPORTER, MEMBRANE COMPONENT"/>
    <property type="match status" value="1"/>
</dbReference>
<evidence type="ECO:0000256" key="5">
    <source>
        <dbReference type="ARBA" id="ARBA00022519"/>
    </source>
</evidence>
<gene>
    <name evidence="11" type="ORF">SAMN02745157_3407</name>
</gene>
<evidence type="ECO:0000256" key="7">
    <source>
        <dbReference type="ARBA" id="ARBA00022989"/>
    </source>
</evidence>
<dbReference type="Gene3D" id="1.10.3720.10">
    <property type="entry name" value="MetI-like"/>
    <property type="match status" value="1"/>
</dbReference>
<feature type="transmembrane region" description="Helical" evidence="9">
    <location>
        <begin position="147"/>
        <end position="171"/>
    </location>
</feature>
<dbReference type="InterPro" id="IPR010065">
    <property type="entry name" value="AA_ABC_transptr_permease_3TM"/>
</dbReference>
<evidence type="ECO:0000256" key="4">
    <source>
        <dbReference type="ARBA" id="ARBA00022475"/>
    </source>
</evidence>
<proteinExistence type="inferred from homology"/>
<evidence type="ECO:0000256" key="1">
    <source>
        <dbReference type="ARBA" id="ARBA00004429"/>
    </source>
</evidence>
<dbReference type="GO" id="GO:0022857">
    <property type="term" value="F:transmembrane transporter activity"/>
    <property type="evidence" value="ECO:0007669"/>
    <property type="project" value="InterPro"/>
</dbReference>
<dbReference type="RefSeq" id="WP_073055005.1">
    <property type="nucleotide sequence ID" value="NZ_FQUP01000003.1"/>
</dbReference>
<dbReference type="InterPro" id="IPR000515">
    <property type="entry name" value="MetI-like"/>
</dbReference>
<dbReference type="NCBIfam" id="TIGR01726">
    <property type="entry name" value="HEQRo_perm_3TM"/>
    <property type="match status" value="1"/>
</dbReference>
<sequence length="237" mass="25521">MDLIDLISFGPGGWGNALAAGTWLTIRLAVATLPFGLVLGLAIAQSKRSNSRLLRAFGNLYTTVFRGLPELLTIFIVYFGGQILLQKLVNLVAPGQTVAISGFVSGMVALGVVFSAYASEVFLGAFNGIGRGQWEASKALGLRPFPTLRLVILPQLIRLALPGLANLWLILLKDTSLVSVIALDDLMRMTGIAVRVTKQPFFFFGVACLIYLAMSMISSIGITAIERRAERGHRRAA</sequence>
<dbReference type="Proteomes" id="UP000184485">
    <property type="component" value="Unassembled WGS sequence"/>
</dbReference>
<evidence type="ECO:0000259" key="10">
    <source>
        <dbReference type="PROSITE" id="PS50928"/>
    </source>
</evidence>
<keyword evidence="5" id="KW-0997">Cell inner membrane</keyword>
<dbReference type="PANTHER" id="PTHR30133:SF2">
    <property type="entry name" value="ARGININE ABC TRANSPORTER PERMEASE PROTEIN ARTQ"/>
    <property type="match status" value="1"/>
</dbReference>
<dbReference type="InterPro" id="IPR035906">
    <property type="entry name" value="MetI-like_sf"/>
</dbReference>
<dbReference type="InterPro" id="IPR051613">
    <property type="entry name" value="ABC_transp_permease_HisMQ"/>
</dbReference>
<dbReference type="EMBL" id="FQUP01000003">
    <property type="protein sequence ID" value="SHG03083.1"/>
    <property type="molecule type" value="Genomic_DNA"/>
</dbReference>
<comment type="similarity">
    <text evidence="2">Belongs to the binding-protein-dependent transport system permease family. HisMQ subfamily.</text>
</comment>
<keyword evidence="6 9" id="KW-0812">Transmembrane</keyword>
<feature type="transmembrane region" description="Helical" evidence="9">
    <location>
        <begin position="99"/>
        <end position="126"/>
    </location>
</feature>
<feature type="transmembrane region" description="Helical" evidence="9">
    <location>
        <begin position="56"/>
        <end position="79"/>
    </location>
</feature>